<keyword evidence="1" id="KW-0732">Signal</keyword>
<feature type="chain" id="PRO_5020031978" evidence="1">
    <location>
        <begin position="22"/>
        <end position="92"/>
    </location>
</feature>
<keyword evidence="3" id="KW-1185">Reference proteome</keyword>
<dbReference type="OrthoDB" id="5949187at2759"/>
<feature type="signal peptide" evidence="1">
    <location>
        <begin position="1"/>
        <end position="21"/>
    </location>
</feature>
<gene>
    <name evidence="2" type="ORF">EVAR_94169_1</name>
</gene>
<sequence>MRGATVKYILIAFLLVQRIDADEEDETYLMKYMESLDDIVQFADEHRTFVGINLGFGLFLAQVNLKAALEKSDFLPASVVVPAASLTSWIGL</sequence>
<evidence type="ECO:0000313" key="2">
    <source>
        <dbReference type="EMBL" id="GBP27767.1"/>
    </source>
</evidence>
<proteinExistence type="predicted"/>
<comment type="caution">
    <text evidence="2">The sequence shown here is derived from an EMBL/GenBank/DDBJ whole genome shotgun (WGS) entry which is preliminary data.</text>
</comment>
<accession>A0A4C1UNZ5</accession>
<dbReference type="EMBL" id="BGZK01000199">
    <property type="protein sequence ID" value="GBP27767.1"/>
    <property type="molecule type" value="Genomic_DNA"/>
</dbReference>
<evidence type="ECO:0000256" key="1">
    <source>
        <dbReference type="SAM" id="SignalP"/>
    </source>
</evidence>
<protein>
    <submittedName>
        <fullName evidence="2">Uncharacterized protein</fullName>
    </submittedName>
</protein>
<name>A0A4C1UNZ5_EUMVA</name>
<organism evidence="2 3">
    <name type="scientific">Eumeta variegata</name>
    <name type="common">Bagworm moth</name>
    <name type="synonym">Eumeta japonica</name>
    <dbReference type="NCBI Taxonomy" id="151549"/>
    <lineage>
        <taxon>Eukaryota</taxon>
        <taxon>Metazoa</taxon>
        <taxon>Ecdysozoa</taxon>
        <taxon>Arthropoda</taxon>
        <taxon>Hexapoda</taxon>
        <taxon>Insecta</taxon>
        <taxon>Pterygota</taxon>
        <taxon>Neoptera</taxon>
        <taxon>Endopterygota</taxon>
        <taxon>Lepidoptera</taxon>
        <taxon>Glossata</taxon>
        <taxon>Ditrysia</taxon>
        <taxon>Tineoidea</taxon>
        <taxon>Psychidae</taxon>
        <taxon>Oiketicinae</taxon>
        <taxon>Eumeta</taxon>
    </lineage>
</organism>
<dbReference type="Proteomes" id="UP000299102">
    <property type="component" value="Unassembled WGS sequence"/>
</dbReference>
<reference evidence="2 3" key="1">
    <citation type="journal article" date="2019" name="Commun. Biol.">
        <title>The bagworm genome reveals a unique fibroin gene that provides high tensile strength.</title>
        <authorList>
            <person name="Kono N."/>
            <person name="Nakamura H."/>
            <person name="Ohtoshi R."/>
            <person name="Tomita M."/>
            <person name="Numata K."/>
            <person name="Arakawa K."/>
        </authorList>
    </citation>
    <scope>NUCLEOTIDE SEQUENCE [LARGE SCALE GENOMIC DNA]</scope>
</reference>
<dbReference type="AlphaFoldDB" id="A0A4C1UNZ5"/>
<evidence type="ECO:0000313" key="3">
    <source>
        <dbReference type="Proteomes" id="UP000299102"/>
    </source>
</evidence>